<evidence type="ECO:0008006" key="4">
    <source>
        <dbReference type="Google" id="ProtNLM"/>
    </source>
</evidence>
<feature type="region of interest" description="Disordered" evidence="1">
    <location>
        <begin position="318"/>
        <end position="375"/>
    </location>
</feature>
<keyword evidence="3" id="KW-1185">Reference proteome</keyword>
<gene>
    <name evidence="2" type="ORF">PIB30_001889</name>
</gene>
<proteinExistence type="predicted"/>
<evidence type="ECO:0000256" key="1">
    <source>
        <dbReference type="SAM" id="MobiDB-lite"/>
    </source>
</evidence>
<name>A0ABU6X0E5_9FABA</name>
<dbReference type="EMBL" id="JASCZI010211452">
    <property type="protein sequence ID" value="MED6191610.1"/>
    <property type="molecule type" value="Genomic_DNA"/>
</dbReference>
<organism evidence="2 3">
    <name type="scientific">Stylosanthes scabra</name>
    <dbReference type="NCBI Taxonomy" id="79078"/>
    <lineage>
        <taxon>Eukaryota</taxon>
        <taxon>Viridiplantae</taxon>
        <taxon>Streptophyta</taxon>
        <taxon>Embryophyta</taxon>
        <taxon>Tracheophyta</taxon>
        <taxon>Spermatophyta</taxon>
        <taxon>Magnoliopsida</taxon>
        <taxon>eudicotyledons</taxon>
        <taxon>Gunneridae</taxon>
        <taxon>Pentapetalae</taxon>
        <taxon>rosids</taxon>
        <taxon>fabids</taxon>
        <taxon>Fabales</taxon>
        <taxon>Fabaceae</taxon>
        <taxon>Papilionoideae</taxon>
        <taxon>50 kb inversion clade</taxon>
        <taxon>dalbergioids sensu lato</taxon>
        <taxon>Dalbergieae</taxon>
        <taxon>Pterocarpus clade</taxon>
        <taxon>Stylosanthes</taxon>
    </lineage>
</organism>
<sequence length="375" mass="42402">MGKGNGKLSPGEDIQAIGDQAKPRHSNKHDIHRKGLDLDTMELVEDGDEPRRILSQYSWIISPLMLQTDGYATRNEASRAIEQLNGWLVWGNSIIVTESKYRKVGEERPEVKKKNTEGYRGENLGDANRTDNANKTHNHQRSYKDALEAGKMTSGIMDPSKMEMELKKEWSTLEESSNTEANRTRRSWIEVLGLPVQGCWTTENMRKIAEVWGRVLKIEEDEGGHYNSFRVLVDSNFGPGIQSFAKVVLDEEDEYLIYIREVATTQVFMDGRCKPATSRNVDEAVHEKPVLPPIIHGKGEKSASMVKSVRVVEAMDIDTQRSRVEESQAPWENGTNEDDDGAHVSNSNFERPNGDWASPTRTKSLDDDRQTDEVI</sequence>
<feature type="region of interest" description="Disordered" evidence="1">
    <location>
        <begin position="112"/>
        <end position="141"/>
    </location>
</feature>
<feature type="region of interest" description="Disordered" evidence="1">
    <location>
        <begin position="1"/>
        <end position="33"/>
    </location>
</feature>
<feature type="compositionally biased region" description="Basic residues" evidence="1">
    <location>
        <begin position="23"/>
        <end position="32"/>
    </location>
</feature>
<protein>
    <recommendedName>
        <fullName evidence="4">DUF4283 domain-containing protein</fullName>
    </recommendedName>
</protein>
<evidence type="ECO:0000313" key="2">
    <source>
        <dbReference type="EMBL" id="MED6191610.1"/>
    </source>
</evidence>
<reference evidence="2 3" key="1">
    <citation type="journal article" date="2023" name="Plants (Basel)">
        <title>Bridging the Gap: Combining Genomics and Transcriptomics Approaches to Understand Stylosanthes scabra, an Orphan Legume from the Brazilian Caatinga.</title>
        <authorList>
            <person name="Ferreira-Neto J.R.C."/>
            <person name="da Silva M.D."/>
            <person name="Binneck E."/>
            <person name="de Melo N.F."/>
            <person name="da Silva R.H."/>
            <person name="de Melo A.L.T.M."/>
            <person name="Pandolfi V."/>
            <person name="Bustamante F.O."/>
            <person name="Brasileiro-Vidal A.C."/>
            <person name="Benko-Iseppon A.M."/>
        </authorList>
    </citation>
    <scope>NUCLEOTIDE SEQUENCE [LARGE SCALE GENOMIC DNA]</scope>
    <source>
        <tissue evidence="2">Leaves</tissue>
    </source>
</reference>
<feature type="compositionally biased region" description="Basic and acidic residues" evidence="1">
    <location>
        <begin position="363"/>
        <end position="375"/>
    </location>
</feature>
<comment type="caution">
    <text evidence="2">The sequence shown here is derived from an EMBL/GenBank/DDBJ whole genome shotgun (WGS) entry which is preliminary data.</text>
</comment>
<accession>A0ABU6X0E5</accession>
<dbReference type="Proteomes" id="UP001341840">
    <property type="component" value="Unassembled WGS sequence"/>
</dbReference>
<evidence type="ECO:0000313" key="3">
    <source>
        <dbReference type="Proteomes" id="UP001341840"/>
    </source>
</evidence>